<evidence type="ECO:0000256" key="7">
    <source>
        <dbReference type="ARBA" id="ARBA00023136"/>
    </source>
</evidence>
<feature type="transmembrane region" description="Helical" evidence="9">
    <location>
        <begin position="500"/>
        <end position="520"/>
    </location>
</feature>
<comment type="subcellular location">
    <subcellularLocation>
        <location evidence="1 9">Cell membrane</location>
        <topology evidence="1 9">Multi-pass membrane protein</topology>
    </subcellularLocation>
</comment>
<evidence type="ECO:0000256" key="1">
    <source>
        <dbReference type="ARBA" id="ARBA00004651"/>
    </source>
</evidence>
<dbReference type="RefSeq" id="WP_353643449.1">
    <property type="nucleotide sequence ID" value="NZ_CP159253.1"/>
</dbReference>
<evidence type="ECO:0000256" key="5">
    <source>
        <dbReference type="ARBA" id="ARBA00022692"/>
    </source>
</evidence>
<feature type="transmembrane region" description="Helical" evidence="9">
    <location>
        <begin position="101"/>
        <end position="124"/>
    </location>
</feature>
<evidence type="ECO:0000313" key="11">
    <source>
        <dbReference type="EMBL" id="XCG49021.1"/>
    </source>
</evidence>
<comment type="similarity">
    <text evidence="2 9">Belongs to the CN hydrolase family. Apolipoprotein N-acyltransferase subfamily.</text>
</comment>
<dbReference type="PROSITE" id="PS50263">
    <property type="entry name" value="CN_HYDROLASE"/>
    <property type="match status" value="1"/>
</dbReference>
<feature type="transmembrane region" description="Helical" evidence="9">
    <location>
        <begin position="36"/>
        <end position="57"/>
    </location>
</feature>
<comment type="pathway">
    <text evidence="9">Protein modification; lipoprotein biosynthesis (N-acyl transfer).</text>
</comment>
<dbReference type="GO" id="GO:0016410">
    <property type="term" value="F:N-acyltransferase activity"/>
    <property type="evidence" value="ECO:0007669"/>
    <property type="project" value="UniProtKB-UniRule"/>
</dbReference>
<organism evidence="11">
    <name type="scientific">Mesorhizobium sp. WSM2240</name>
    <dbReference type="NCBI Taxonomy" id="3228851"/>
    <lineage>
        <taxon>Bacteria</taxon>
        <taxon>Pseudomonadati</taxon>
        <taxon>Pseudomonadota</taxon>
        <taxon>Alphaproteobacteria</taxon>
        <taxon>Hyphomicrobiales</taxon>
        <taxon>Phyllobacteriaceae</taxon>
        <taxon>Mesorhizobium</taxon>
    </lineage>
</organism>
<dbReference type="AlphaFoldDB" id="A0AAU8CQD8"/>
<dbReference type="NCBIfam" id="TIGR00546">
    <property type="entry name" value="lnt"/>
    <property type="match status" value="1"/>
</dbReference>
<evidence type="ECO:0000256" key="4">
    <source>
        <dbReference type="ARBA" id="ARBA00022679"/>
    </source>
</evidence>
<dbReference type="EC" id="2.3.1.269" evidence="9"/>
<feature type="transmembrane region" description="Helical" evidence="9">
    <location>
        <begin position="136"/>
        <end position="159"/>
    </location>
</feature>
<protein>
    <recommendedName>
        <fullName evidence="9">Apolipoprotein N-acyltransferase</fullName>
        <shortName evidence="9">ALP N-acyltransferase</shortName>
        <ecNumber evidence="9">2.3.1.269</ecNumber>
    </recommendedName>
</protein>
<dbReference type="GO" id="GO:0042158">
    <property type="term" value="P:lipoprotein biosynthetic process"/>
    <property type="evidence" value="ECO:0007669"/>
    <property type="project" value="UniProtKB-UniRule"/>
</dbReference>
<dbReference type="Gene3D" id="3.60.110.10">
    <property type="entry name" value="Carbon-nitrogen hydrolase"/>
    <property type="match status" value="1"/>
</dbReference>
<dbReference type="GO" id="GO:0005886">
    <property type="term" value="C:plasma membrane"/>
    <property type="evidence" value="ECO:0007669"/>
    <property type="project" value="UniProtKB-SubCell"/>
</dbReference>
<dbReference type="Pfam" id="PF00795">
    <property type="entry name" value="CN_hydrolase"/>
    <property type="match status" value="1"/>
</dbReference>
<feature type="domain" description="CN hydrolase" evidence="10">
    <location>
        <begin position="242"/>
        <end position="491"/>
    </location>
</feature>
<gene>
    <name evidence="9 11" type="primary">lnt</name>
    <name evidence="11" type="ORF">ABVK50_28130</name>
</gene>
<evidence type="ECO:0000256" key="8">
    <source>
        <dbReference type="ARBA" id="ARBA00023315"/>
    </source>
</evidence>
<keyword evidence="3 9" id="KW-1003">Cell membrane</keyword>
<name>A0AAU8CQD8_9HYPH</name>
<dbReference type="PANTHER" id="PTHR38686">
    <property type="entry name" value="APOLIPOPROTEIN N-ACYLTRANSFERASE"/>
    <property type="match status" value="1"/>
</dbReference>
<feature type="transmembrane region" description="Helical" evidence="9">
    <location>
        <begin position="12"/>
        <end position="30"/>
    </location>
</feature>
<dbReference type="InterPro" id="IPR036526">
    <property type="entry name" value="C-N_Hydrolase_sf"/>
</dbReference>
<dbReference type="EMBL" id="CP159253">
    <property type="protein sequence ID" value="XCG49021.1"/>
    <property type="molecule type" value="Genomic_DNA"/>
</dbReference>
<dbReference type="CDD" id="cd07571">
    <property type="entry name" value="ALP_N-acyl_transferase"/>
    <property type="match status" value="1"/>
</dbReference>
<keyword evidence="5 9" id="KW-0812">Transmembrane</keyword>
<evidence type="ECO:0000259" key="10">
    <source>
        <dbReference type="PROSITE" id="PS50263"/>
    </source>
</evidence>
<evidence type="ECO:0000256" key="2">
    <source>
        <dbReference type="ARBA" id="ARBA00010065"/>
    </source>
</evidence>
<dbReference type="SUPFAM" id="SSF56317">
    <property type="entry name" value="Carbon-nitrogen hydrolase"/>
    <property type="match status" value="1"/>
</dbReference>
<keyword evidence="4 9" id="KW-0808">Transferase</keyword>
<feature type="transmembrane region" description="Helical" evidence="9">
    <location>
        <begin position="206"/>
        <end position="226"/>
    </location>
</feature>
<evidence type="ECO:0000256" key="9">
    <source>
        <dbReference type="HAMAP-Rule" id="MF_01148"/>
    </source>
</evidence>
<comment type="function">
    <text evidence="9">Catalyzes the phospholipid dependent N-acylation of the N-terminal cysteine of apolipoprotein, the last step in lipoprotein maturation.</text>
</comment>
<accession>A0AAU8CQD8</accession>
<dbReference type="Pfam" id="PF20154">
    <property type="entry name" value="LNT_N"/>
    <property type="match status" value="1"/>
</dbReference>
<proteinExistence type="inferred from homology"/>
<evidence type="ECO:0000256" key="6">
    <source>
        <dbReference type="ARBA" id="ARBA00022989"/>
    </source>
</evidence>
<comment type="catalytic activity">
    <reaction evidence="9">
        <text>N-terminal S-1,2-diacyl-sn-glyceryl-L-cysteinyl-[lipoprotein] + a glycerophospholipid = N-acyl-S-1,2-diacyl-sn-glyceryl-L-cysteinyl-[lipoprotein] + a 2-acyl-sn-glycero-3-phospholipid + H(+)</text>
        <dbReference type="Rhea" id="RHEA:48228"/>
        <dbReference type="Rhea" id="RHEA-COMP:14681"/>
        <dbReference type="Rhea" id="RHEA-COMP:14684"/>
        <dbReference type="ChEBI" id="CHEBI:15378"/>
        <dbReference type="ChEBI" id="CHEBI:136912"/>
        <dbReference type="ChEBI" id="CHEBI:140656"/>
        <dbReference type="ChEBI" id="CHEBI:140657"/>
        <dbReference type="ChEBI" id="CHEBI:140660"/>
        <dbReference type="EC" id="2.3.1.269"/>
    </reaction>
</comment>
<keyword evidence="7 9" id="KW-0472">Membrane</keyword>
<dbReference type="HAMAP" id="MF_01148">
    <property type="entry name" value="Lnt"/>
    <property type="match status" value="1"/>
</dbReference>
<dbReference type="InterPro" id="IPR003010">
    <property type="entry name" value="C-N_Hydrolase"/>
</dbReference>
<keyword evidence="8 9" id="KW-0012">Acyltransferase</keyword>
<feature type="transmembrane region" description="Helical" evidence="9">
    <location>
        <begin position="171"/>
        <end position="194"/>
    </location>
</feature>
<reference evidence="11" key="1">
    <citation type="submission" date="2024-06" db="EMBL/GenBank/DDBJ databases">
        <title>Mesorhizobium karijinii sp. nov., a symbiont of the iconic Swainsona formosa from arid Australia.</title>
        <authorList>
            <person name="Hill Y.J."/>
            <person name="Watkin E.L.J."/>
            <person name="O'Hara G.W."/>
            <person name="Terpolilli J."/>
            <person name="Tye M.L."/>
            <person name="Kohlmeier M.G."/>
        </authorList>
    </citation>
    <scope>NUCLEOTIDE SEQUENCE</scope>
    <source>
        <strain evidence="11">WSM2240</strain>
    </source>
</reference>
<keyword evidence="6 9" id="KW-1133">Transmembrane helix</keyword>
<feature type="transmembrane region" description="Helical" evidence="9">
    <location>
        <begin position="69"/>
        <end position="89"/>
    </location>
</feature>
<dbReference type="InterPro" id="IPR045378">
    <property type="entry name" value="LNT_N"/>
</dbReference>
<dbReference type="InterPro" id="IPR004563">
    <property type="entry name" value="Apolipo_AcylTrfase"/>
</dbReference>
<dbReference type="PANTHER" id="PTHR38686:SF1">
    <property type="entry name" value="APOLIPOPROTEIN N-ACYLTRANSFERASE"/>
    <property type="match status" value="1"/>
</dbReference>
<sequence>MERLAGRIILLWGWRRALTAFLAGAFAVLAQAPYDFFAACFISFPVLVWLLDGAAVSGPVGLVRRLAPAFAIGWWFGFGYFLGGLWWIGNALLVEAEAFAWALPLAVVGIPVIMALFYGFAAALARLLWSNNIGRIAALALGFGVAEWLRMILFTGFPWAAIGYAAMPVPLLMQSVSVVGLIGMNALAVFVFAMPALLAGGGGARLGFALAALIIAAHIMLGYVRLSTPPGPPERTLTVRIVQPSVAMTEKWDAAVADRVFGSIVGLSGAPAAAGEAKPQFILWPETSVPFLFTDRPDALAALGEMLSDGQILIAGAVRSEGAGGKEGTRYYNSVVAIDDSGEIVDAIDKIHLVPFGEYLPFADWLGRLGLEKLVTGPMDFTAGSKRHSIVLPGGIRALPFICYEIIFPDLVAVDVASTDIIVNVTNDAWFGDTPGPYQHFRQAQVRAVETGLPLVRAANTGISGVIDERGSVVDALAVDARGVIDVTIPFRSPDTMTRLPSRFIGVGILFGFAALALGMKLRQKLRSN</sequence>
<evidence type="ECO:0000256" key="3">
    <source>
        <dbReference type="ARBA" id="ARBA00022475"/>
    </source>
</evidence>